<dbReference type="InterPro" id="IPR043502">
    <property type="entry name" value="DNA/RNA_pol_sf"/>
</dbReference>
<dbReference type="Proteomes" id="UP000719412">
    <property type="component" value="Unassembled WGS sequence"/>
</dbReference>
<name>A0A8J6HR95_TENMO</name>
<gene>
    <name evidence="2" type="ORF">GEV33_003595</name>
</gene>
<dbReference type="SUPFAM" id="SSF56672">
    <property type="entry name" value="DNA/RNA polymerases"/>
    <property type="match status" value="1"/>
</dbReference>
<proteinExistence type="predicted"/>
<feature type="compositionally biased region" description="Basic and acidic residues" evidence="1">
    <location>
        <begin position="1258"/>
        <end position="1278"/>
    </location>
</feature>
<protein>
    <submittedName>
        <fullName evidence="2">Uncharacterized protein</fullName>
    </submittedName>
</protein>
<dbReference type="GO" id="GO:0071897">
    <property type="term" value="P:DNA biosynthetic process"/>
    <property type="evidence" value="ECO:0007669"/>
    <property type="project" value="UniProtKB-ARBA"/>
</dbReference>
<keyword evidence="3" id="KW-1185">Reference proteome</keyword>
<feature type="compositionally biased region" description="Basic and acidic residues" evidence="1">
    <location>
        <begin position="1239"/>
        <end position="1248"/>
    </location>
</feature>
<evidence type="ECO:0000256" key="1">
    <source>
        <dbReference type="SAM" id="MobiDB-lite"/>
    </source>
</evidence>
<dbReference type="InterPro" id="IPR008042">
    <property type="entry name" value="Retrotrans_Pao"/>
</dbReference>
<feature type="region of interest" description="Disordered" evidence="1">
    <location>
        <begin position="1239"/>
        <end position="1285"/>
    </location>
</feature>
<dbReference type="Pfam" id="PF03564">
    <property type="entry name" value="DUF1759"/>
    <property type="match status" value="1"/>
</dbReference>
<dbReference type="EMBL" id="JABDTM020015278">
    <property type="protein sequence ID" value="KAH0819197.1"/>
    <property type="molecule type" value="Genomic_DNA"/>
</dbReference>
<evidence type="ECO:0000313" key="3">
    <source>
        <dbReference type="Proteomes" id="UP000719412"/>
    </source>
</evidence>
<accession>A0A8J6HR95</accession>
<dbReference type="Pfam" id="PF05380">
    <property type="entry name" value="Peptidase_A17"/>
    <property type="match status" value="2"/>
</dbReference>
<organism evidence="2 3">
    <name type="scientific">Tenebrio molitor</name>
    <name type="common">Yellow mealworm beetle</name>
    <dbReference type="NCBI Taxonomy" id="7067"/>
    <lineage>
        <taxon>Eukaryota</taxon>
        <taxon>Metazoa</taxon>
        <taxon>Ecdysozoa</taxon>
        <taxon>Arthropoda</taxon>
        <taxon>Hexapoda</taxon>
        <taxon>Insecta</taxon>
        <taxon>Pterygota</taxon>
        <taxon>Neoptera</taxon>
        <taxon>Endopterygota</taxon>
        <taxon>Coleoptera</taxon>
        <taxon>Polyphaga</taxon>
        <taxon>Cucujiformia</taxon>
        <taxon>Tenebrionidae</taxon>
        <taxon>Tenebrio</taxon>
    </lineage>
</organism>
<dbReference type="InterPro" id="IPR005312">
    <property type="entry name" value="DUF1759"/>
</dbReference>
<reference evidence="2" key="2">
    <citation type="submission" date="2021-08" db="EMBL/GenBank/DDBJ databases">
        <authorList>
            <person name="Eriksson T."/>
        </authorList>
    </citation>
    <scope>NUCLEOTIDE SEQUENCE</scope>
    <source>
        <strain evidence="2">Stoneville</strain>
        <tissue evidence="2">Whole head</tissue>
    </source>
</reference>
<comment type="caution">
    <text evidence="2">The sequence shown here is derived from an EMBL/GenBank/DDBJ whole genome shotgun (WGS) entry which is preliminary data.</text>
</comment>
<reference evidence="2" key="1">
    <citation type="journal article" date="2020" name="J Insects Food Feed">
        <title>The yellow mealworm (Tenebrio molitor) genome: a resource for the emerging insects as food and feed industry.</title>
        <authorList>
            <person name="Eriksson T."/>
            <person name="Andere A."/>
            <person name="Kelstrup H."/>
            <person name="Emery V."/>
            <person name="Picard C."/>
        </authorList>
    </citation>
    <scope>NUCLEOTIDE SEQUENCE</scope>
    <source>
        <strain evidence="2">Stoneville</strain>
        <tissue evidence="2">Whole head</tissue>
    </source>
</reference>
<sequence>MCTLTHEVFYSIFRGIECARCSSNCRKHGGDQRVVAISSTCTHSDVSIFEVKPNPKRLIVDVIPRSKIEPSPCTAAKFVAKPDELVKRIPDWPQTVADRIEQGRFIASDKLIDVSWKTLDTHWEEFRVNHRTLEEDPGFQHVNATARLEALRPKMEVSSPATQLIKDTPRETSLLLPRMDVPMFSGSYAEWETFRDAFDGLVVSRQDIHTFQKLLLLKQSLKDPAALLVQNVTTTEANFEPAWREELFDLPVLSKCSYSDMRHLLDRTKEEVRALKTLKCPTEHWEDILVFLTLKRSGTCRDWQLHLTTTDDDQRMLVNPDYTPTLLTFNQLDKFLESLIRALEMSSPETKSQSFVNPFKKVLPKAQVHAIGASPRSFSHDNSFPCAFFAARPNGWLSEVLRLKLCLNCLGHHMAKDCSSTKTCRTCGSKHNTLLHDTASSDPGSAASVHLARPMQKRRIVLLATAQQPLPPEDALCERHFSKTYNLDPEGRFVVCLPRRPNVHLVGDNNRFSCDRSLRALERSLARNPQLKEKYDRFLHQYEELDYMSVVSPPVDNQPGAKLRVVFDASPRKAAGCSLNDSLLPGPTLQRHLLVLLLQWRNHRYVFTSDVVKMFRQILVHSDDQDLQRILWAPSPSTTVLDYRLLTDTYGTASAPFLAIRTLQELAALEKSSLPLGSSCLVEDSYVDDILSGAATFPDAVTRRDELIELLSRGKFELGKVDFSGEPATSVSRTTKTRQAKMLGVMWCAGTDEFIFSFVPPDSGIEPVTKRSVLSWTARVFDPLDWIGLVVVRAKILLQDLWLEKSDWHSSLSPPLLRWFHTILLIAKTKVAPTQTIKVPRLELCAAQLGLRLLRYVRQENRFSECPVIAWSNGQVTLAWIRGHPSCWKTFVDNQVSYIQSSLPSARWKYVATAENPADVAFRGTDPDLLRDSTLWWEGPLWLRKREDCWPTRVPKLRASSGEEAPRKVHTYVARADEGPWDLLTRCSSLSKLPRVTALCVCFYRRCRSRDAPDLSRVDEIRHAKLRLIRHEQSRYYPEEVSAIARRVSLPRRSPLLQLHSMSDYKFPAAPSVDSWCAFFRKEIRSCLCILFPVSTAPWWAVDGSAAPFSSEPVATFLPELTGVNDGLWQKPREGLWAISAVPVRWILSNMLGKSRAVLWVFFLWVFSVGDADPSRYNRNHHDSENSLQPLTPGGENAASAPKLYLKKRDHADGCRSELFATESASGEDRFDERLRQAHNEQRRRQFDPRQVLAISPKEYKSESGRESLRPVVLDHSDASSLRSL</sequence>
<dbReference type="PANTHER" id="PTHR47331:SF5">
    <property type="entry name" value="RIBONUCLEASE H"/>
    <property type="match status" value="1"/>
</dbReference>
<dbReference type="PANTHER" id="PTHR47331">
    <property type="entry name" value="PHD-TYPE DOMAIN-CONTAINING PROTEIN"/>
    <property type="match status" value="1"/>
</dbReference>
<evidence type="ECO:0000313" key="2">
    <source>
        <dbReference type="EMBL" id="KAH0819197.1"/>
    </source>
</evidence>